<evidence type="ECO:0000313" key="1">
    <source>
        <dbReference type="EMBL" id="CAG8658352.1"/>
    </source>
</evidence>
<accession>A0A9N9H4Q8</accession>
<reference evidence="1" key="1">
    <citation type="submission" date="2021-06" db="EMBL/GenBank/DDBJ databases">
        <authorList>
            <person name="Kallberg Y."/>
            <person name="Tangrot J."/>
            <person name="Rosling A."/>
        </authorList>
    </citation>
    <scope>NUCLEOTIDE SEQUENCE</scope>
    <source>
        <strain evidence="1">FL966</strain>
    </source>
</reference>
<organism evidence="1 2">
    <name type="scientific">Cetraspora pellucida</name>
    <dbReference type="NCBI Taxonomy" id="1433469"/>
    <lineage>
        <taxon>Eukaryota</taxon>
        <taxon>Fungi</taxon>
        <taxon>Fungi incertae sedis</taxon>
        <taxon>Mucoromycota</taxon>
        <taxon>Glomeromycotina</taxon>
        <taxon>Glomeromycetes</taxon>
        <taxon>Diversisporales</taxon>
        <taxon>Gigasporaceae</taxon>
        <taxon>Cetraspora</taxon>
    </lineage>
</organism>
<dbReference type="Proteomes" id="UP000789759">
    <property type="component" value="Unassembled WGS sequence"/>
</dbReference>
<evidence type="ECO:0000313" key="2">
    <source>
        <dbReference type="Proteomes" id="UP000789759"/>
    </source>
</evidence>
<protein>
    <submittedName>
        <fullName evidence="1">1904_t:CDS:1</fullName>
    </submittedName>
</protein>
<sequence>MPLSNNNQDCSQVSSPGYRQVFSLSNQNCNKVPLSGNNYQVLLLGNQSCNQMSSPSNNQVCDQFFVSSLSKNSMQSSNNQDCVQVLSSGN</sequence>
<keyword evidence="2" id="KW-1185">Reference proteome</keyword>
<comment type="caution">
    <text evidence="1">The sequence shown here is derived from an EMBL/GenBank/DDBJ whole genome shotgun (WGS) entry which is preliminary data.</text>
</comment>
<name>A0A9N9H4Q8_9GLOM</name>
<dbReference type="EMBL" id="CAJVQA010007554">
    <property type="protein sequence ID" value="CAG8658352.1"/>
    <property type="molecule type" value="Genomic_DNA"/>
</dbReference>
<dbReference type="AlphaFoldDB" id="A0A9N9H4Q8"/>
<proteinExistence type="predicted"/>
<gene>
    <name evidence="1" type="ORF">CPELLU_LOCUS9679</name>
</gene>